<dbReference type="EMBL" id="CP093547">
    <property type="protein sequence ID" value="UNP28803.1"/>
    <property type="molecule type" value="Genomic_DNA"/>
</dbReference>
<organism evidence="8 9">
    <name type="scientific">Lysobacter gummosus</name>
    <dbReference type="NCBI Taxonomy" id="262324"/>
    <lineage>
        <taxon>Bacteria</taxon>
        <taxon>Pseudomonadati</taxon>
        <taxon>Pseudomonadota</taxon>
        <taxon>Gammaproteobacteria</taxon>
        <taxon>Lysobacterales</taxon>
        <taxon>Lysobacteraceae</taxon>
        <taxon>Lysobacter</taxon>
    </lineage>
</organism>
<evidence type="ECO:0000313" key="9">
    <source>
        <dbReference type="Proteomes" id="UP000829194"/>
    </source>
</evidence>
<dbReference type="NCBIfam" id="TIGR01730">
    <property type="entry name" value="RND_mfp"/>
    <property type="match status" value="1"/>
</dbReference>
<dbReference type="Pfam" id="PF25967">
    <property type="entry name" value="RND-MFP_C"/>
    <property type="match status" value="1"/>
</dbReference>
<evidence type="ECO:0000313" key="8">
    <source>
        <dbReference type="EMBL" id="UNP28803.1"/>
    </source>
</evidence>
<dbReference type="Pfam" id="PF25944">
    <property type="entry name" value="Beta-barrel_RND"/>
    <property type="match status" value="1"/>
</dbReference>
<dbReference type="Gene3D" id="1.10.287.470">
    <property type="entry name" value="Helix hairpin bin"/>
    <property type="match status" value="1"/>
</dbReference>
<feature type="chain" id="PRO_5046682095" evidence="3">
    <location>
        <begin position="19"/>
        <end position="389"/>
    </location>
</feature>
<comment type="similarity">
    <text evidence="2">Belongs to the membrane fusion protein (MFP) (TC 8.A.1) family.</text>
</comment>
<proteinExistence type="inferred from homology"/>
<sequence length="389" mass="41104">MRSSVSNAMALAAGCALAILLPACGESRSQEDGSKPPQQVGVVTLVNAPLVLTQELPGRTRAMQVADIRPQVSGIVKKRLFVEGEFVQAGQALYQLDDAVYRASFDSAQANLRKAEVTAHAAQLAARRSRELNKIHAVSEQDNESAVMAADQAQAEVGVARATLQSARVNLAYANIVAPISGRIGKSNVTEGSLVTANQDEPLALVQKLDPIYVDVNQPSANWLALKQAIDSGRLQSSDAGAAVSIQLENGAAYGHEGKLQFSDVTVDPTTGNFLLRAVVPNPKLTLLPGMYVRAIVKEGTLADALLAPQQAVTLDADGKASAWVVDKDNKVKQRSVRVSRTVGDQWLVEDGLKAGERVIVEGGQKVEPDMLVKAVPVSRPAPAASAGR</sequence>
<feature type="domain" description="Multidrug resistance protein MdtA-like beta-barrel" evidence="6">
    <location>
        <begin position="211"/>
        <end position="301"/>
    </location>
</feature>
<reference evidence="8 9" key="1">
    <citation type="submission" date="2022-03" db="EMBL/GenBank/DDBJ databases">
        <title>Complete genome sequence of Lysobacter capsici VKM B-2533 and Lysobacter gummosus 10.1.1, promising sources of lytic agents.</title>
        <authorList>
            <person name="Tarlachkov S.V."/>
            <person name="Kudryakova I.V."/>
            <person name="Afoshin A.S."/>
            <person name="Leontyevskaya E.A."/>
            <person name="Leontyevskaya N.V."/>
        </authorList>
    </citation>
    <scope>NUCLEOTIDE SEQUENCE [LARGE SCALE GENOMIC DNA]</scope>
    <source>
        <strain evidence="8 9">10.1.1</strain>
    </source>
</reference>
<feature type="signal peptide" evidence="3">
    <location>
        <begin position="1"/>
        <end position="18"/>
    </location>
</feature>
<dbReference type="SUPFAM" id="SSF111369">
    <property type="entry name" value="HlyD-like secretion proteins"/>
    <property type="match status" value="1"/>
</dbReference>
<gene>
    <name evidence="8" type="ORF">MOV92_20340</name>
</gene>
<keyword evidence="3" id="KW-0732">Signal</keyword>
<feature type="domain" description="Multidrug resistance protein MdtA-like barrel-sandwich hybrid" evidence="5">
    <location>
        <begin position="65"/>
        <end position="207"/>
    </location>
</feature>
<evidence type="ECO:0000256" key="1">
    <source>
        <dbReference type="ARBA" id="ARBA00004519"/>
    </source>
</evidence>
<dbReference type="InterPro" id="IPR058625">
    <property type="entry name" value="MdtA-like_BSH"/>
</dbReference>
<dbReference type="InterPro" id="IPR058624">
    <property type="entry name" value="MdtA-like_HH"/>
</dbReference>
<feature type="domain" description="Multidrug resistance protein MdtA-like C-terminal permuted SH3" evidence="7">
    <location>
        <begin position="304"/>
        <end position="366"/>
    </location>
</feature>
<dbReference type="InterPro" id="IPR058626">
    <property type="entry name" value="MdtA-like_b-barrel"/>
</dbReference>
<dbReference type="PANTHER" id="PTHR30158:SF3">
    <property type="entry name" value="MULTIDRUG EFFLUX PUMP SUBUNIT ACRA-RELATED"/>
    <property type="match status" value="1"/>
</dbReference>
<dbReference type="InterPro" id="IPR058627">
    <property type="entry name" value="MdtA-like_C"/>
</dbReference>
<feature type="domain" description="Multidrug resistance protein MdtA-like alpha-helical hairpin" evidence="4">
    <location>
        <begin position="106"/>
        <end position="174"/>
    </location>
</feature>
<dbReference type="Pfam" id="PF25917">
    <property type="entry name" value="BSH_RND"/>
    <property type="match status" value="1"/>
</dbReference>
<name>A0ABY3X895_9GAMM</name>
<dbReference type="PANTHER" id="PTHR30158">
    <property type="entry name" value="ACRA/E-RELATED COMPONENT OF DRUG EFFLUX TRANSPORTER"/>
    <property type="match status" value="1"/>
</dbReference>
<evidence type="ECO:0000259" key="6">
    <source>
        <dbReference type="Pfam" id="PF25944"/>
    </source>
</evidence>
<evidence type="ECO:0000259" key="4">
    <source>
        <dbReference type="Pfam" id="PF25876"/>
    </source>
</evidence>
<evidence type="ECO:0000256" key="3">
    <source>
        <dbReference type="SAM" id="SignalP"/>
    </source>
</evidence>
<dbReference type="Pfam" id="PF25876">
    <property type="entry name" value="HH_MFP_RND"/>
    <property type="match status" value="1"/>
</dbReference>
<dbReference type="InterPro" id="IPR006143">
    <property type="entry name" value="RND_pump_MFP"/>
</dbReference>
<evidence type="ECO:0000259" key="5">
    <source>
        <dbReference type="Pfam" id="PF25917"/>
    </source>
</evidence>
<comment type="subcellular location">
    <subcellularLocation>
        <location evidence="1">Cell inner membrane</location>
        <topology evidence="1">Lipid-anchor</topology>
    </subcellularLocation>
</comment>
<dbReference type="Gene3D" id="2.40.420.20">
    <property type="match status" value="1"/>
</dbReference>
<evidence type="ECO:0000259" key="7">
    <source>
        <dbReference type="Pfam" id="PF25967"/>
    </source>
</evidence>
<evidence type="ECO:0000256" key="2">
    <source>
        <dbReference type="ARBA" id="ARBA00009477"/>
    </source>
</evidence>
<dbReference type="Gene3D" id="2.40.30.170">
    <property type="match status" value="1"/>
</dbReference>
<dbReference type="Proteomes" id="UP000829194">
    <property type="component" value="Chromosome"/>
</dbReference>
<keyword evidence="9" id="KW-1185">Reference proteome</keyword>
<dbReference type="Gene3D" id="2.40.50.100">
    <property type="match status" value="1"/>
</dbReference>
<protein>
    <submittedName>
        <fullName evidence="8">Efflux RND transporter periplasmic adaptor subunit</fullName>
    </submittedName>
</protein>
<accession>A0ABY3X895</accession>
<dbReference type="PROSITE" id="PS51257">
    <property type="entry name" value="PROKAR_LIPOPROTEIN"/>
    <property type="match status" value="1"/>
</dbReference>